<proteinExistence type="predicted"/>
<evidence type="ECO:0000313" key="2">
    <source>
        <dbReference type="Proteomes" id="UP000247647"/>
    </source>
</evidence>
<sequence>MNHHSPLPRRQIVFFFAYHTHSNSVPTMLTHYTSYRGTRKFKQECIARPGRDRTFPSTRPDLQAK</sequence>
<dbReference type="Proteomes" id="UP000247647">
    <property type="component" value="Unassembled WGS sequence"/>
</dbReference>
<gene>
    <name evidence="1" type="ORF">BO87DRAFT_39738</name>
</gene>
<evidence type="ECO:0000313" key="1">
    <source>
        <dbReference type="EMBL" id="PYH34670.1"/>
    </source>
</evidence>
<keyword evidence="2" id="KW-1185">Reference proteome</keyword>
<reference evidence="1" key="1">
    <citation type="submission" date="2016-12" db="EMBL/GenBank/DDBJ databases">
        <title>The genomes of Aspergillus section Nigri reveals drivers in fungal speciation.</title>
        <authorList>
            <consortium name="DOE Joint Genome Institute"/>
            <person name="Vesth T.C."/>
            <person name="Nybo J."/>
            <person name="Theobald S."/>
            <person name="Brandl J."/>
            <person name="Frisvad J.C."/>
            <person name="Nielsen K.F."/>
            <person name="Lyhne E.K."/>
            <person name="Kogle M.E."/>
            <person name="Kuo A."/>
            <person name="Riley R."/>
            <person name="Clum A."/>
            <person name="Nolan M."/>
            <person name="Lipzen A."/>
            <person name="Salamov A."/>
            <person name="Henrissat B."/>
            <person name="Wiebenga A."/>
            <person name="De Vries R.P."/>
            <person name="Grigoriev I.V."/>
            <person name="Mortensen U.H."/>
            <person name="Andersen M.R."/>
            <person name="Baker S.E."/>
        </authorList>
    </citation>
    <scope>NUCLEOTIDE SEQUENCE [LARGE SCALE GENOMIC DNA]</scope>
    <source>
        <strain evidence="1">CBS 115656</strain>
    </source>
</reference>
<dbReference type="AlphaFoldDB" id="A0A318YRJ2"/>
<dbReference type="GeneID" id="37127752"/>
<protein>
    <submittedName>
        <fullName evidence="1">Uncharacterized protein</fullName>
    </submittedName>
</protein>
<dbReference type="RefSeq" id="XP_025480148.1">
    <property type="nucleotide sequence ID" value="XM_025625296.1"/>
</dbReference>
<accession>A0A318YRJ2</accession>
<name>A0A318YRJ2_ASPNB</name>
<dbReference type="EMBL" id="KZ821458">
    <property type="protein sequence ID" value="PYH34670.1"/>
    <property type="molecule type" value="Genomic_DNA"/>
</dbReference>
<organism evidence="1 2">
    <name type="scientific">Aspergillus neoniger (strain CBS 115656)</name>
    <dbReference type="NCBI Taxonomy" id="1448310"/>
    <lineage>
        <taxon>Eukaryota</taxon>
        <taxon>Fungi</taxon>
        <taxon>Dikarya</taxon>
        <taxon>Ascomycota</taxon>
        <taxon>Pezizomycotina</taxon>
        <taxon>Eurotiomycetes</taxon>
        <taxon>Eurotiomycetidae</taxon>
        <taxon>Eurotiales</taxon>
        <taxon>Aspergillaceae</taxon>
        <taxon>Aspergillus</taxon>
        <taxon>Aspergillus subgen. Circumdati</taxon>
    </lineage>
</organism>